<keyword evidence="3" id="KW-1185">Reference proteome</keyword>
<gene>
    <name evidence="2" type="ORF">VDAG_06326</name>
</gene>
<evidence type="ECO:0000256" key="1">
    <source>
        <dbReference type="SAM" id="MobiDB-lite"/>
    </source>
</evidence>
<proteinExistence type="predicted"/>
<accession>G2X768</accession>
<dbReference type="EMBL" id="DS572706">
    <property type="protein sequence ID" value="EGY14836.1"/>
    <property type="molecule type" value="Genomic_DNA"/>
</dbReference>
<reference evidence="2 3" key="1">
    <citation type="submission" date="2008-03" db="EMBL/GenBank/DDBJ databases">
        <title>The Genome Sequence of Verticillium dahliae VdLs.17.</title>
        <authorList>
            <consortium name="The Broad Institute Genome Sequencing Platform"/>
            <person name="Ma L.-J.J."/>
            <person name="Klosterman S.J."/>
            <person name="Subbarao K."/>
            <person name="Dobinson K."/>
            <person name="Veronese P."/>
            <person name="Kang S."/>
            <person name="Gold S.E."/>
            <person name="Young S."/>
            <person name="Jaffe D."/>
            <person name="Gnerre S."/>
            <person name="Berlin A."/>
            <person name="Heiman D."/>
            <person name="Hepburn T."/>
            <person name="Sykes S."/>
            <person name="Alvarado L."/>
            <person name="Kodira C.D."/>
            <person name="Lander E."/>
            <person name="Galagan J."/>
            <person name="Nusbaum C."/>
            <person name="Birren B."/>
        </authorList>
    </citation>
    <scope>NUCLEOTIDE SEQUENCE [LARGE SCALE GENOMIC DNA]</scope>
    <source>
        <strain evidence="3">VdLs.17 / ATCC MYA-4575 / FGSC 10137</strain>
    </source>
</reference>
<organism evidence="2 3">
    <name type="scientific">Verticillium dahliae (strain VdLs.17 / ATCC MYA-4575 / FGSC 10137)</name>
    <name type="common">Verticillium wilt</name>
    <dbReference type="NCBI Taxonomy" id="498257"/>
    <lineage>
        <taxon>Eukaryota</taxon>
        <taxon>Fungi</taxon>
        <taxon>Dikarya</taxon>
        <taxon>Ascomycota</taxon>
        <taxon>Pezizomycotina</taxon>
        <taxon>Sordariomycetes</taxon>
        <taxon>Hypocreomycetidae</taxon>
        <taxon>Glomerellales</taxon>
        <taxon>Plectosphaerellaceae</taxon>
        <taxon>Verticillium</taxon>
    </lineage>
</organism>
<sequence>MPWCRPYGTHRRARRTSDGCGNHEHEAVSAAKSQTSAFAGCRATISRVRRDLLRCPVLVGSSSPNLSLISLISTYLTHLLIYVIGDQGVIEARPGNGRPSSRHGIEGRQSFEPPSLALSTQPSSFPGPAAPTACPSFLDVRQAPGTKNQSERNGTESPQWALNGDGPPLPRLLPSQVR</sequence>
<protein>
    <submittedName>
        <fullName evidence="2">Uncharacterized protein</fullName>
    </submittedName>
</protein>
<dbReference type="GeneID" id="20707789"/>
<feature type="region of interest" description="Disordered" evidence="1">
    <location>
        <begin position="91"/>
        <end position="178"/>
    </location>
</feature>
<evidence type="ECO:0000313" key="2">
    <source>
        <dbReference type="EMBL" id="EGY14836.1"/>
    </source>
</evidence>
<dbReference type="HOGENOM" id="CLU_1511747_0_0_1"/>
<evidence type="ECO:0000313" key="3">
    <source>
        <dbReference type="Proteomes" id="UP000001611"/>
    </source>
</evidence>
<dbReference type="InParanoid" id="G2X768"/>
<reference evidence="3" key="2">
    <citation type="journal article" date="2011" name="PLoS Pathog.">
        <title>Comparative genomics yields insights into niche adaptation of plant vascular wilt pathogens.</title>
        <authorList>
            <person name="Klosterman S.J."/>
            <person name="Subbarao K.V."/>
            <person name="Kang S."/>
            <person name="Veronese P."/>
            <person name="Gold S.E."/>
            <person name="Thomma B.P.H.J."/>
            <person name="Chen Z."/>
            <person name="Henrissat B."/>
            <person name="Lee Y.-H."/>
            <person name="Park J."/>
            <person name="Garcia-Pedrajas M.D."/>
            <person name="Barbara D.J."/>
            <person name="Anchieta A."/>
            <person name="de Jonge R."/>
            <person name="Santhanam P."/>
            <person name="Maruthachalam K."/>
            <person name="Atallah Z."/>
            <person name="Amyotte S.G."/>
            <person name="Paz Z."/>
            <person name="Inderbitzin P."/>
            <person name="Hayes R.J."/>
            <person name="Heiman D.I."/>
            <person name="Young S."/>
            <person name="Zeng Q."/>
            <person name="Engels R."/>
            <person name="Galagan J."/>
            <person name="Cuomo C.A."/>
            <person name="Dobinson K.F."/>
            <person name="Ma L.-J."/>
        </authorList>
    </citation>
    <scope>NUCLEOTIDE SEQUENCE [LARGE SCALE GENOMIC DNA]</scope>
    <source>
        <strain evidence="3">VdLs.17 / ATCC MYA-4575 / FGSC 10137</strain>
    </source>
</reference>
<dbReference type="Proteomes" id="UP000001611">
    <property type="component" value="Unassembled WGS sequence"/>
</dbReference>
<feature type="region of interest" description="Disordered" evidence="1">
    <location>
        <begin position="1"/>
        <end position="21"/>
    </location>
</feature>
<dbReference type="KEGG" id="vda:VDAG_06326"/>
<name>G2X768_VERDV</name>
<dbReference type="AlphaFoldDB" id="G2X768"/>
<dbReference type="RefSeq" id="XP_009656999.1">
    <property type="nucleotide sequence ID" value="XM_009658704.1"/>
</dbReference>